<name>A0A1Z1SYP0_PROMI</name>
<dbReference type="STRING" id="584.AOUC001_15480"/>
<sequence length="396" mass="42212">MRKNRGVLPLALLVLSGSLVIAGCGDKNQSAGGPPPAPAVGVVTLDAKPLTITTDLPGRTSAYRIAEVRPQVGGIILKRNYTEGSYVEAGTSLYQIDPAIFQATLNSAQADLAKAKANAEIARLTVERYKPLLGTNYVSKQDFDTATSQYAQAVAAVKAAEATVTNAKINLEYTKVTAPISGRSGKSTVTEGALVAPGQQVALTTVQQIDPIYVDVTQSSEDYLKLKNEIESGIVRQEQGKPVVHLTLTNGQSYAQKGHLEFSDVTVDESTGSITMRAIVPNPNGELLPGMFVRTKLENGIRQNAILIPQQAVIRTPRGEATTMVVNKDNVVEVRTIEVSQAVGNKWLVNSGVQVGDRVIVSGLQKAKPEMKVTPQEENLDATASTEKSEPAKDPQ</sequence>
<dbReference type="EMBL" id="UAUE01000026">
    <property type="protein sequence ID" value="SPZ00497.1"/>
    <property type="molecule type" value="Genomic_DNA"/>
</dbReference>
<evidence type="ECO:0000259" key="6">
    <source>
        <dbReference type="Pfam" id="PF25917"/>
    </source>
</evidence>
<feature type="compositionally biased region" description="Basic and acidic residues" evidence="3">
    <location>
        <begin position="387"/>
        <end position="396"/>
    </location>
</feature>
<dbReference type="PANTHER" id="PTHR30158:SF3">
    <property type="entry name" value="MULTIDRUG EFFLUX PUMP SUBUNIT ACRA-RELATED"/>
    <property type="match status" value="1"/>
</dbReference>
<accession>A0A1Z1SYP0</accession>
<dbReference type="NCBIfam" id="TIGR01730">
    <property type="entry name" value="RND_mfp"/>
    <property type="match status" value="1"/>
</dbReference>
<evidence type="ECO:0000256" key="1">
    <source>
        <dbReference type="ARBA" id="ARBA00004519"/>
    </source>
</evidence>
<dbReference type="FunFam" id="2.40.420.20:FF:000001">
    <property type="entry name" value="Efflux RND transporter periplasmic adaptor subunit"/>
    <property type="match status" value="1"/>
</dbReference>
<evidence type="ECO:0000313" key="12">
    <source>
        <dbReference type="Proteomes" id="UP000251485"/>
    </source>
</evidence>
<organism evidence="10 12">
    <name type="scientific">Proteus mirabilis</name>
    <dbReference type="NCBI Taxonomy" id="584"/>
    <lineage>
        <taxon>Bacteria</taxon>
        <taxon>Pseudomonadati</taxon>
        <taxon>Pseudomonadota</taxon>
        <taxon>Gammaproteobacteria</taxon>
        <taxon>Enterobacterales</taxon>
        <taxon>Morganellaceae</taxon>
        <taxon>Proteus</taxon>
    </lineage>
</organism>
<dbReference type="OMA" id="INVRYTK"/>
<dbReference type="SUPFAM" id="SSF111369">
    <property type="entry name" value="HlyD-like secretion proteins"/>
    <property type="match status" value="1"/>
</dbReference>
<dbReference type="PANTHER" id="PTHR30158">
    <property type="entry name" value="ACRA/E-RELATED COMPONENT OF DRUG EFFLUX TRANSPORTER"/>
    <property type="match status" value="1"/>
</dbReference>
<dbReference type="EMBL" id="CP021694">
    <property type="protein sequence ID" value="ARX36097.1"/>
    <property type="molecule type" value="Genomic_DNA"/>
</dbReference>
<evidence type="ECO:0000313" key="9">
    <source>
        <dbReference type="EMBL" id="ARX36097.1"/>
    </source>
</evidence>
<protein>
    <submittedName>
        <fullName evidence="9">MexE family multidrug efflux RND transporter periplasmic adaptor subunit</fullName>
    </submittedName>
    <submittedName>
        <fullName evidence="10">Multidrug efflux protein</fullName>
    </submittedName>
</protein>
<evidence type="ECO:0000313" key="10">
    <source>
        <dbReference type="EMBL" id="SPZ00497.1"/>
    </source>
</evidence>
<dbReference type="GO" id="GO:0005886">
    <property type="term" value="C:plasma membrane"/>
    <property type="evidence" value="ECO:0007669"/>
    <property type="project" value="UniProtKB-SubCell"/>
</dbReference>
<dbReference type="Gene3D" id="2.40.50.100">
    <property type="match status" value="1"/>
</dbReference>
<dbReference type="Gene3D" id="1.10.287.470">
    <property type="entry name" value="Helix hairpin bin"/>
    <property type="match status" value="1"/>
</dbReference>
<dbReference type="Pfam" id="PF25876">
    <property type="entry name" value="HH_MFP_RND"/>
    <property type="match status" value="1"/>
</dbReference>
<reference evidence="10 12" key="2">
    <citation type="submission" date="2018-06" db="EMBL/GenBank/DDBJ databases">
        <authorList>
            <consortium name="Pathogen Informatics"/>
            <person name="Doyle S."/>
        </authorList>
    </citation>
    <scope>NUCLEOTIDE SEQUENCE [LARGE SCALE GENOMIC DNA]</scope>
    <source>
        <strain evidence="10 12">NCTC10975</strain>
    </source>
</reference>
<dbReference type="PROSITE" id="PS51257">
    <property type="entry name" value="PROKAR_LIPOPROTEIN"/>
    <property type="match status" value="1"/>
</dbReference>
<keyword evidence="4" id="KW-0732">Signal</keyword>
<dbReference type="GO" id="GO:0046677">
    <property type="term" value="P:response to antibiotic"/>
    <property type="evidence" value="ECO:0007669"/>
    <property type="project" value="TreeGrafter"/>
</dbReference>
<dbReference type="RefSeq" id="WP_004247237.1">
    <property type="nucleotide sequence ID" value="NZ_ABFCQN020000026.1"/>
</dbReference>
<dbReference type="SMR" id="A0A1Z1SYP0"/>
<dbReference type="Gene3D" id="2.40.420.20">
    <property type="match status" value="1"/>
</dbReference>
<dbReference type="AlphaFoldDB" id="A0A1Z1SYP0"/>
<dbReference type="GeneID" id="6803312"/>
<dbReference type="Pfam" id="PF25944">
    <property type="entry name" value="Beta-barrel_RND"/>
    <property type="match status" value="1"/>
</dbReference>
<evidence type="ECO:0000256" key="4">
    <source>
        <dbReference type="SAM" id="SignalP"/>
    </source>
</evidence>
<proteinExistence type="inferred from homology"/>
<evidence type="ECO:0000256" key="3">
    <source>
        <dbReference type="SAM" id="MobiDB-lite"/>
    </source>
</evidence>
<feature type="region of interest" description="Disordered" evidence="3">
    <location>
        <begin position="366"/>
        <end position="396"/>
    </location>
</feature>
<dbReference type="InterPro" id="IPR058625">
    <property type="entry name" value="MdtA-like_BSH"/>
</dbReference>
<dbReference type="InterPro" id="IPR058626">
    <property type="entry name" value="MdtA-like_b-barrel"/>
</dbReference>
<dbReference type="Pfam" id="PF25917">
    <property type="entry name" value="BSH_RND"/>
    <property type="match status" value="1"/>
</dbReference>
<dbReference type="GO" id="GO:0022857">
    <property type="term" value="F:transmembrane transporter activity"/>
    <property type="evidence" value="ECO:0007669"/>
    <property type="project" value="InterPro"/>
</dbReference>
<evidence type="ECO:0000256" key="2">
    <source>
        <dbReference type="ARBA" id="ARBA00009477"/>
    </source>
</evidence>
<dbReference type="GO" id="GO:0015721">
    <property type="term" value="P:bile acid and bile salt transport"/>
    <property type="evidence" value="ECO:0007669"/>
    <property type="project" value="TreeGrafter"/>
</dbReference>
<comment type="similarity">
    <text evidence="2">Belongs to the membrane fusion protein (MFP) (TC 8.A.1) family.</text>
</comment>
<dbReference type="FunFam" id="1.10.287.470:FF:000002">
    <property type="entry name" value="Efflux RND transporter periplasmic adaptor subunit"/>
    <property type="match status" value="1"/>
</dbReference>
<dbReference type="InterPro" id="IPR058624">
    <property type="entry name" value="MdtA-like_HH"/>
</dbReference>
<feature type="domain" description="Multidrug resistance protein MdtA-like beta-barrel" evidence="7">
    <location>
        <begin position="211"/>
        <end position="299"/>
    </location>
</feature>
<reference evidence="9 11" key="1">
    <citation type="submission" date="2017-05" db="EMBL/GenBank/DDBJ databases">
        <title>Whole genome sequencing of Proteus mirabilis AR_0155.</title>
        <authorList>
            <person name="Conlan S."/>
            <person name="Thomas P.J."/>
            <person name="Mullikin J."/>
            <person name="Frank K.M."/>
            <person name="Segre J.A."/>
        </authorList>
    </citation>
    <scope>NUCLEOTIDE SEQUENCE [LARGE SCALE GENOMIC DNA]</scope>
    <source>
        <strain evidence="9 11">AR_0155</strain>
    </source>
</reference>
<evidence type="ECO:0000313" key="11">
    <source>
        <dbReference type="Proteomes" id="UP000195540"/>
    </source>
</evidence>
<feature type="domain" description="Multidrug resistance protein MdtA-like alpha-helical hairpin" evidence="5">
    <location>
        <begin position="104"/>
        <end position="174"/>
    </location>
</feature>
<comment type="subcellular location">
    <subcellularLocation>
        <location evidence="1">Cell inner membrane</location>
        <topology evidence="1">Lipid-anchor</topology>
    </subcellularLocation>
</comment>
<feature type="domain" description="Multidrug resistance protein MdtA-like C-terminal permuted SH3" evidence="8">
    <location>
        <begin position="304"/>
        <end position="366"/>
    </location>
</feature>
<feature type="chain" id="PRO_5044063639" evidence="4">
    <location>
        <begin position="23"/>
        <end position="396"/>
    </location>
</feature>
<dbReference type="DNASU" id="6803312"/>
<evidence type="ECO:0000259" key="7">
    <source>
        <dbReference type="Pfam" id="PF25944"/>
    </source>
</evidence>
<dbReference type="Gene3D" id="2.40.30.170">
    <property type="match status" value="1"/>
</dbReference>
<gene>
    <name evidence="10" type="primary">acrA</name>
    <name evidence="9" type="ORF">AM402_18815</name>
    <name evidence="10" type="ORF">NCTC10975_03626</name>
</gene>
<evidence type="ECO:0000259" key="5">
    <source>
        <dbReference type="Pfam" id="PF25876"/>
    </source>
</evidence>
<dbReference type="Proteomes" id="UP000251485">
    <property type="component" value="Unassembled WGS sequence"/>
</dbReference>
<dbReference type="Proteomes" id="UP000195540">
    <property type="component" value="Chromosome"/>
</dbReference>
<dbReference type="InterPro" id="IPR006143">
    <property type="entry name" value="RND_pump_MFP"/>
</dbReference>
<evidence type="ECO:0000259" key="8">
    <source>
        <dbReference type="Pfam" id="PF25967"/>
    </source>
</evidence>
<dbReference type="InterPro" id="IPR058627">
    <property type="entry name" value="MdtA-like_C"/>
</dbReference>
<feature type="signal peptide" evidence="4">
    <location>
        <begin position="1"/>
        <end position="22"/>
    </location>
</feature>
<dbReference type="Pfam" id="PF25967">
    <property type="entry name" value="RND-MFP_C"/>
    <property type="match status" value="1"/>
</dbReference>
<feature type="domain" description="Multidrug resistance protein MdtA-like barrel-sandwich hybrid" evidence="6">
    <location>
        <begin position="64"/>
        <end position="207"/>
    </location>
</feature>